<dbReference type="GO" id="GO:0006633">
    <property type="term" value="P:fatty acid biosynthetic process"/>
    <property type="evidence" value="ECO:0007669"/>
    <property type="project" value="InterPro"/>
</dbReference>
<dbReference type="GO" id="GO:0004315">
    <property type="term" value="F:3-oxoacyl-[acyl-carrier-protein] synthase activity"/>
    <property type="evidence" value="ECO:0007669"/>
    <property type="project" value="InterPro"/>
</dbReference>
<dbReference type="PROSITE" id="PS00606">
    <property type="entry name" value="KS3_1"/>
    <property type="match status" value="1"/>
</dbReference>
<comment type="pathway">
    <text evidence="1">Lipid metabolism; fatty acid biosynthesis.</text>
</comment>
<evidence type="ECO:0000256" key="2">
    <source>
        <dbReference type="ARBA" id="ARBA00008467"/>
    </source>
</evidence>
<dbReference type="Proteomes" id="UP000196342">
    <property type="component" value="Unassembled WGS sequence"/>
</dbReference>
<dbReference type="InterPro" id="IPR000794">
    <property type="entry name" value="Beta-ketoacyl_synthase"/>
</dbReference>
<dbReference type="SUPFAM" id="SSF53901">
    <property type="entry name" value="Thiolase-like"/>
    <property type="match status" value="2"/>
</dbReference>
<dbReference type="PANTHER" id="PTHR11712">
    <property type="entry name" value="POLYKETIDE SYNTHASE-RELATED"/>
    <property type="match status" value="1"/>
</dbReference>
<evidence type="ECO:0000313" key="7">
    <source>
        <dbReference type="Proteomes" id="UP000196342"/>
    </source>
</evidence>
<dbReference type="Pfam" id="PF00109">
    <property type="entry name" value="ketoacyl-synt"/>
    <property type="match status" value="1"/>
</dbReference>
<dbReference type="Pfam" id="PF02801">
    <property type="entry name" value="Ketoacyl-synt_C"/>
    <property type="match status" value="1"/>
</dbReference>
<evidence type="ECO:0000256" key="3">
    <source>
        <dbReference type="ARBA" id="ARBA00022679"/>
    </source>
</evidence>
<dbReference type="InterPro" id="IPR014030">
    <property type="entry name" value="Ketoacyl_synth_N"/>
</dbReference>
<evidence type="ECO:0000259" key="5">
    <source>
        <dbReference type="PROSITE" id="PS52004"/>
    </source>
</evidence>
<comment type="caution">
    <text evidence="6">The sequence shown here is derived from an EMBL/GenBank/DDBJ whole genome shotgun (WGS) entry which is preliminary data.</text>
</comment>
<accession>A0A202B6L6</accession>
<feature type="domain" description="Ketosynthase family 3 (KS3)" evidence="5">
    <location>
        <begin position="3"/>
        <end position="414"/>
    </location>
</feature>
<dbReference type="InterPro" id="IPR014031">
    <property type="entry name" value="Ketoacyl_synth_C"/>
</dbReference>
<dbReference type="InterPro" id="IPR020841">
    <property type="entry name" value="PKS_Beta-ketoAc_synthase_dom"/>
</dbReference>
<evidence type="ECO:0000313" key="6">
    <source>
        <dbReference type="EMBL" id="OVE47164.1"/>
    </source>
</evidence>
<evidence type="ECO:0000256" key="4">
    <source>
        <dbReference type="RuleBase" id="RU003694"/>
    </source>
</evidence>
<dbReference type="InterPro" id="IPR016039">
    <property type="entry name" value="Thiolase-like"/>
</dbReference>
<name>A0A202B6L6_CHRVL</name>
<protein>
    <submittedName>
        <fullName evidence="6">3-oxoacyl-ACP synthase</fullName>
    </submittedName>
</protein>
<dbReference type="CDD" id="cd00834">
    <property type="entry name" value="KAS_I_II"/>
    <property type="match status" value="1"/>
</dbReference>
<dbReference type="PROSITE" id="PS52004">
    <property type="entry name" value="KS3_2"/>
    <property type="match status" value="1"/>
</dbReference>
<dbReference type="PANTHER" id="PTHR11712:SF336">
    <property type="entry name" value="3-OXOACYL-[ACYL-CARRIER-PROTEIN] SYNTHASE, MITOCHONDRIAL"/>
    <property type="match status" value="1"/>
</dbReference>
<dbReference type="InterPro" id="IPR018201">
    <property type="entry name" value="Ketoacyl_synth_AS"/>
</dbReference>
<keyword evidence="7" id="KW-1185">Reference proteome</keyword>
<sequence length="416" mass="44571">MANRRVVVTGYGSLTSLGENSAEAWEAIMNGKLGYRKFELENQQIKAKFFSFLDENKARYRGIPKAISRALPAFAKNAVVAAREAIDMAFGSPEAIAEHYPAHECGVIIGTGWGGLDEAYDIRDAYRDTGFGSPLGSLISMPSIATGACTLMWNLRGYQNTVIAACATGTIAIGDAYEAIRQGRASMMLAGGSETLRNETNIWNIDVLNALSKEQEEAERACCPFDRRRSGFVLAEGAAVLCLEELEHAQHRGATILGEIKGYGSFSDARDFTAPAEDMLARVKSIEFALKQAGKRPEDIDYINAHGTSTPLNDLNESNAIKAALGTHAKRVPVSSTKSYSGHLISAAGSFESIICLKAIATGILPGTANLLESDPECDLNYLPNGHLHGQAVDTTLNLSFGFGGANAALVIERAR</sequence>
<keyword evidence="3 4" id="KW-0808">Transferase</keyword>
<dbReference type="EMBL" id="NHOO01000013">
    <property type="protein sequence ID" value="OVE47164.1"/>
    <property type="molecule type" value="Genomic_DNA"/>
</dbReference>
<comment type="similarity">
    <text evidence="2 4">Belongs to the thiolase-like superfamily. Beta-ketoacyl-ACP synthases family.</text>
</comment>
<evidence type="ECO:0000256" key="1">
    <source>
        <dbReference type="ARBA" id="ARBA00005194"/>
    </source>
</evidence>
<proteinExistence type="inferred from homology"/>
<dbReference type="SMART" id="SM00825">
    <property type="entry name" value="PKS_KS"/>
    <property type="match status" value="1"/>
</dbReference>
<gene>
    <name evidence="6" type="ORF">CBW21_16000</name>
</gene>
<reference evidence="6 7" key="1">
    <citation type="submission" date="2017-05" db="EMBL/GenBank/DDBJ databases">
        <title>Chromobacterium violaceum GHPS1 isolated from Hydrocarbon polluted soil in French Guiana display an awesome secondary metabolite arsenal and a battery of drug and heavy-metal-resistance and detoxification of xenobiotics proteins.</title>
        <authorList>
            <person name="Belbahri L."/>
        </authorList>
    </citation>
    <scope>NUCLEOTIDE SEQUENCE [LARGE SCALE GENOMIC DNA]</scope>
    <source>
        <strain evidence="6 7">GHPS1</strain>
    </source>
</reference>
<dbReference type="Gene3D" id="3.40.47.10">
    <property type="match status" value="1"/>
</dbReference>
<dbReference type="AlphaFoldDB" id="A0A202B6L6"/>
<dbReference type="RefSeq" id="WP_087698323.1">
    <property type="nucleotide sequence ID" value="NZ_NHOO01000013.1"/>
</dbReference>
<organism evidence="6 7">
    <name type="scientific">Chromobacterium violaceum</name>
    <dbReference type="NCBI Taxonomy" id="536"/>
    <lineage>
        <taxon>Bacteria</taxon>
        <taxon>Pseudomonadati</taxon>
        <taxon>Pseudomonadota</taxon>
        <taxon>Betaproteobacteria</taxon>
        <taxon>Neisseriales</taxon>
        <taxon>Chromobacteriaceae</taxon>
        <taxon>Chromobacterium</taxon>
    </lineage>
</organism>